<feature type="region of interest" description="Disordered" evidence="1">
    <location>
        <begin position="1"/>
        <end position="38"/>
    </location>
</feature>
<dbReference type="OrthoDB" id="278782at2"/>
<dbReference type="AlphaFoldDB" id="A0A5C1A5Y1"/>
<keyword evidence="2" id="KW-1133">Transmembrane helix</keyword>
<feature type="transmembrane region" description="Helical" evidence="2">
    <location>
        <begin position="144"/>
        <end position="166"/>
    </location>
</feature>
<evidence type="ECO:0000256" key="2">
    <source>
        <dbReference type="SAM" id="Phobius"/>
    </source>
</evidence>
<dbReference type="KEGG" id="lrs:PX52LOC_01411"/>
<evidence type="ECO:0000256" key="1">
    <source>
        <dbReference type="SAM" id="MobiDB-lite"/>
    </source>
</evidence>
<feature type="compositionally biased region" description="Acidic residues" evidence="1">
    <location>
        <begin position="7"/>
        <end position="18"/>
    </location>
</feature>
<sequence length="209" mass="23744">MARSRDDDDDEDFDDEDEAPRRSKKKGDGIPEGTPRVYVHKKCKGETEMPAKEIRKYLENPFEMDEAPKTYCAECEKDVPLKDCTWVETKQNAYEYIEDLRAEMVISGNDPRAGGPTYPWWMPLGVAVGAGVAFGFGTKKMEGVGVWGGVAAAVIGGAGAAVYFWFQFQQEKKGSEEWNRKLVARYYKRHPEAKKPSKKKRREDDDDDE</sequence>
<reference evidence="4" key="1">
    <citation type="submission" date="2019-08" db="EMBL/GenBank/DDBJ databases">
        <title>Limnoglobus roseus gen. nov., sp. nov., a novel freshwater planctomycete with a giant genome from the family Gemmataceae.</title>
        <authorList>
            <person name="Kulichevskaya I.S."/>
            <person name="Naumoff D.G."/>
            <person name="Miroshnikov K."/>
            <person name="Ivanova A."/>
            <person name="Philippov D.A."/>
            <person name="Hakobyan A."/>
            <person name="Rijpstra I.C."/>
            <person name="Sinninghe Damste J.S."/>
            <person name="Liesack W."/>
            <person name="Dedysh S.N."/>
        </authorList>
    </citation>
    <scope>NUCLEOTIDE SEQUENCE [LARGE SCALE GENOMIC DNA]</scope>
    <source>
        <strain evidence="4">PX52</strain>
    </source>
</reference>
<dbReference type="EMBL" id="CP042425">
    <property type="protein sequence ID" value="QEL14521.1"/>
    <property type="molecule type" value="Genomic_DNA"/>
</dbReference>
<protein>
    <submittedName>
        <fullName evidence="3">Uncharacterized protein</fullName>
    </submittedName>
</protein>
<keyword evidence="4" id="KW-1185">Reference proteome</keyword>
<dbReference type="RefSeq" id="WP_149109410.1">
    <property type="nucleotide sequence ID" value="NZ_CP042425.1"/>
</dbReference>
<evidence type="ECO:0000313" key="4">
    <source>
        <dbReference type="Proteomes" id="UP000324974"/>
    </source>
</evidence>
<keyword evidence="2" id="KW-0812">Transmembrane</keyword>
<proteinExistence type="predicted"/>
<evidence type="ECO:0000313" key="3">
    <source>
        <dbReference type="EMBL" id="QEL14521.1"/>
    </source>
</evidence>
<organism evidence="3 4">
    <name type="scientific">Limnoglobus roseus</name>
    <dbReference type="NCBI Taxonomy" id="2598579"/>
    <lineage>
        <taxon>Bacteria</taxon>
        <taxon>Pseudomonadati</taxon>
        <taxon>Planctomycetota</taxon>
        <taxon>Planctomycetia</taxon>
        <taxon>Gemmatales</taxon>
        <taxon>Gemmataceae</taxon>
        <taxon>Limnoglobus</taxon>
    </lineage>
</organism>
<dbReference type="Proteomes" id="UP000324974">
    <property type="component" value="Chromosome"/>
</dbReference>
<feature type="transmembrane region" description="Helical" evidence="2">
    <location>
        <begin position="120"/>
        <end position="138"/>
    </location>
</feature>
<gene>
    <name evidence="3" type="ORF">PX52LOC_01411</name>
</gene>
<keyword evidence="2" id="KW-0472">Membrane</keyword>
<name>A0A5C1A5Y1_9BACT</name>
<feature type="region of interest" description="Disordered" evidence="1">
    <location>
        <begin position="189"/>
        <end position="209"/>
    </location>
</feature>
<accession>A0A5C1A5Y1</accession>